<feature type="compositionally biased region" description="Low complexity" evidence="3">
    <location>
        <begin position="169"/>
        <end position="217"/>
    </location>
</feature>
<dbReference type="RefSeq" id="XP_067058263.1">
    <property type="nucleotide sequence ID" value="XM_067202162.1"/>
</dbReference>
<comment type="caution">
    <text evidence="5">The sequence shown here is derived from an EMBL/GenBank/DDBJ whole genome shotgun (WGS) entry which is preliminary data.</text>
</comment>
<keyword evidence="1" id="KW-0547">Nucleotide-binding</keyword>
<evidence type="ECO:0000256" key="3">
    <source>
        <dbReference type="SAM" id="MobiDB-lite"/>
    </source>
</evidence>
<proteinExistence type="predicted"/>
<dbReference type="GO" id="GO:0004672">
    <property type="term" value="F:protein kinase activity"/>
    <property type="evidence" value="ECO:0007669"/>
    <property type="project" value="InterPro"/>
</dbReference>
<reference evidence="6" key="2">
    <citation type="journal article" date="2021" name="Sci. Data">
        <title>Chromosome-scale genome sequencing, assembly and annotation of six genomes from subfamily Leishmaniinae.</title>
        <authorList>
            <person name="Almutairi H."/>
            <person name="Urbaniak M.D."/>
            <person name="Bates M.D."/>
            <person name="Jariyapan N."/>
            <person name="Kwakye-Nuako G."/>
            <person name="Thomaz Soccol V."/>
            <person name="Al-Salem W.S."/>
            <person name="Dillon R.J."/>
            <person name="Bates P.A."/>
            <person name="Gatherer D."/>
        </authorList>
    </citation>
    <scope>NUCLEOTIDE SEQUENCE [LARGE SCALE GENOMIC DNA]</scope>
</reference>
<feature type="domain" description="Protein kinase" evidence="4">
    <location>
        <begin position="1"/>
        <end position="103"/>
    </location>
</feature>
<dbReference type="InterPro" id="IPR050117">
    <property type="entry name" value="MAPK"/>
</dbReference>
<organism evidence="5 6">
    <name type="scientific">Leishmania orientalis</name>
    <dbReference type="NCBI Taxonomy" id="2249476"/>
    <lineage>
        <taxon>Eukaryota</taxon>
        <taxon>Discoba</taxon>
        <taxon>Euglenozoa</taxon>
        <taxon>Kinetoplastea</taxon>
        <taxon>Metakinetoplastina</taxon>
        <taxon>Trypanosomatida</taxon>
        <taxon>Trypanosomatidae</taxon>
        <taxon>Leishmaniinae</taxon>
        <taxon>Leishmania</taxon>
    </lineage>
</organism>
<keyword evidence="6" id="KW-1185">Reference proteome</keyword>
<feature type="compositionally biased region" description="Basic and acidic residues" evidence="3">
    <location>
        <begin position="245"/>
        <end position="254"/>
    </location>
</feature>
<evidence type="ECO:0000256" key="1">
    <source>
        <dbReference type="ARBA" id="ARBA00022741"/>
    </source>
</evidence>
<dbReference type="InterPro" id="IPR000719">
    <property type="entry name" value="Prot_kinase_dom"/>
</dbReference>
<gene>
    <name evidence="5" type="ORF">LSCM4_00072</name>
</gene>
<evidence type="ECO:0000313" key="6">
    <source>
        <dbReference type="Proteomes" id="UP000674143"/>
    </source>
</evidence>
<evidence type="ECO:0000256" key="2">
    <source>
        <dbReference type="ARBA" id="ARBA00022840"/>
    </source>
</evidence>
<dbReference type="Gene3D" id="1.10.510.10">
    <property type="entry name" value="Transferase(Phosphotransferase) domain 1"/>
    <property type="match status" value="1"/>
</dbReference>
<name>A0A836KA61_9TRYP</name>
<dbReference type="GO" id="GO:0005524">
    <property type="term" value="F:ATP binding"/>
    <property type="evidence" value="ECO:0007669"/>
    <property type="project" value="UniProtKB-KW"/>
</dbReference>
<sequence>MWSVGCILGELMLGKPIFPGRSTTNQLELICSVTGMPSAADVSATNSQFAHAMLRDIHFTHRRTFAELLPSASPDALDLIQRLMCFNPNRRITAAEALEHPYVAAFHRPDEEPVAADPITISLPDNERLPLDKYRDAIYEQIAALRRGCASGEQRQRTERQTTGSTVPRRASSGAAASGSRVGTGTSSITRTTASSSAATRSAPQRSSAKSTSTSAANDSVASRSYARPAFRPATTTSSGLEGRPVVREAAVRK</sequence>
<dbReference type="InterPro" id="IPR011009">
    <property type="entry name" value="Kinase-like_dom_sf"/>
</dbReference>
<feature type="region of interest" description="Disordered" evidence="3">
    <location>
        <begin position="148"/>
        <end position="254"/>
    </location>
</feature>
<reference evidence="6" key="1">
    <citation type="journal article" date="2021" name="Microbiol. Resour. Announc.">
        <title>LGAAP: Leishmaniinae Genome Assembly and Annotation Pipeline.</title>
        <authorList>
            <person name="Almutairi H."/>
            <person name="Urbaniak M.D."/>
            <person name="Bates M.D."/>
            <person name="Jariyapan N."/>
            <person name="Kwakye-Nuako G."/>
            <person name="Thomaz-Soccol V."/>
            <person name="Al-Salem W.S."/>
            <person name="Dillon R.J."/>
            <person name="Bates P.A."/>
            <person name="Gatherer D."/>
        </authorList>
    </citation>
    <scope>NUCLEOTIDE SEQUENCE [LARGE SCALE GENOMIC DNA]</scope>
</reference>
<dbReference type="Pfam" id="PF00069">
    <property type="entry name" value="Pkinase"/>
    <property type="match status" value="1"/>
</dbReference>
<dbReference type="PROSITE" id="PS50011">
    <property type="entry name" value="PROTEIN_KINASE_DOM"/>
    <property type="match status" value="1"/>
</dbReference>
<accession>A0A836KA61</accession>
<keyword evidence="2" id="KW-0067">ATP-binding</keyword>
<dbReference type="Proteomes" id="UP000674143">
    <property type="component" value="Unassembled WGS sequence"/>
</dbReference>
<dbReference type="AlphaFoldDB" id="A0A836KA61"/>
<dbReference type="GeneID" id="92356096"/>
<evidence type="ECO:0000313" key="5">
    <source>
        <dbReference type="EMBL" id="KAG5464632.1"/>
    </source>
</evidence>
<dbReference type="EMBL" id="JAFHLR010000036">
    <property type="protein sequence ID" value="KAG5464632.1"/>
    <property type="molecule type" value="Genomic_DNA"/>
</dbReference>
<protein>
    <recommendedName>
        <fullName evidence="4">Protein kinase domain-containing protein</fullName>
    </recommendedName>
</protein>
<dbReference type="PANTHER" id="PTHR24055">
    <property type="entry name" value="MITOGEN-ACTIVATED PROTEIN KINASE"/>
    <property type="match status" value="1"/>
</dbReference>
<dbReference type="SUPFAM" id="SSF56112">
    <property type="entry name" value="Protein kinase-like (PK-like)"/>
    <property type="match status" value="1"/>
</dbReference>
<evidence type="ECO:0000259" key="4">
    <source>
        <dbReference type="PROSITE" id="PS50011"/>
    </source>
</evidence>
<dbReference type="KEGG" id="loi:92356096"/>